<evidence type="ECO:0000259" key="2">
    <source>
        <dbReference type="Pfam" id="PF21311"/>
    </source>
</evidence>
<feature type="signal peptide" evidence="1">
    <location>
        <begin position="1"/>
        <end position="28"/>
    </location>
</feature>
<dbReference type="Pfam" id="PF21311">
    <property type="entry name" value="Phage_RBD_prop"/>
    <property type="match status" value="1"/>
</dbReference>
<proteinExistence type="predicted"/>
<dbReference type="InterPro" id="IPR006311">
    <property type="entry name" value="TAT_signal"/>
</dbReference>
<dbReference type="PROSITE" id="PS51318">
    <property type="entry name" value="TAT"/>
    <property type="match status" value="1"/>
</dbReference>
<dbReference type="Proteomes" id="UP001595816">
    <property type="component" value="Unassembled WGS sequence"/>
</dbReference>
<gene>
    <name evidence="3" type="ORF">ACFOZ4_28075</name>
</gene>
<protein>
    <recommendedName>
        <fullName evidence="2">P68 RBP/TagC-like beta-propeller domain-containing protein</fullName>
    </recommendedName>
</protein>
<feature type="chain" id="PRO_5046084808" description="P68 RBP/TagC-like beta-propeller domain-containing protein" evidence="1">
    <location>
        <begin position="29"/>
        <end position="349"/>
    </location>
</feature>
<dbReference type="InterPro" id="IPR048799">
    <property type="entry name" value="P68_RBP_TagC-like_beta-prop"/>
</dbReference>
<feature type="domain" description="P68 RBP/TagC-like beta-propeller" evidence="2">
    <location>
        <begin position="66"/>
        <end position="309"/>
    </location>
</feature>
<evidence type="ECO:0000313" key="3">
    <source>
        <dbReference type="EMBL" id="MFC4134487.1"/>
    </source>
</evidence>
<keyword evidence="4" id="KW-1185">Reference proteome</keyword>
<reference evidence="4" key="1">
    <citation type="journal article" date="2019" name="Int. J. Syst. Evol. Microbiol.">
        <title>The Global Catalogue of Microorganisms (GCM) 10K type strain sequencing project: providing services to taxonomists for standard genome sequencing and annotation.</title>
        <authorList>
            <consortium name="The Broad Institute Genomics Platform"/>
            <consortium name="The Broad Institute Genome Sequencing Center for Infectious Disease"/>
            <person name="Wu L."/>
            <person name="Ma J."/>
        </authorList>
    </citation>
    <scope>NUCLEOTIDE SEQUENCE [LARGE SCALE GENOMIC DNA]</scope>
    <source>
        <strain evidence="4">CGMCC 4.7289</strain>
    </source>
</reference>
<evidence type="ECO:0000313" key="4">
    <source>
        <dbReference type="Proteomes" id="UP001595816"/>
    </source>
</evidence>
<name>A0ABV8LVM7_9ACTN</name>
<dbReference type="RefSeq" id="WP_253761364.1">
    <property type="nucleotide sequence ID" value="NZ_JAMZDZ010000001.1"/>
</dbReference>
<keyword evidence="1" id="KW-0732">Signal</keyword>
<organism evidence="3 4">
    <name type="scientific">Hamadaea flava</name>
    <dbReference type="NCBI Taxonomy" id="1742688"/>
    <lineage>
        <taxon>Bacteria</taxon>
        <taxon>Bacillati</taxon>
        <taxon>Actinomycetota</taxon>
        <taxon>Actinomycetes</taxon>
        <taxon>Micromonosporales</taxon>
        <taxon>Micromonosporaceae</taxon>
        <taxon>Hamadaea</taxon>
    </lineage>
</organism>
<evidence type="ECO:0000256" key="1">
    <source>
        <dbReference type="SAM" id="SignalP"/>
    </source>
</evidence>
<sequence>MSLARRTLFQAAGLGALAAALPSTAAMATGTTAADTTAAAAGPARFDLAAPGRPLFRTQRLHNKTVLQSFAFDNVNRHVYTVQLMAGGQQLADEAAPISGANRDLAGDLCLTQLDLDGTELGYMFLKGFGHGVQIGAEPVGSSAFLWTETDAISDDGLHGWGSRLARFRFADGAILTPDSPEVRRIAPIPGADRTTCGIDPVLNRLVMRHRIAGTFRYALYDLDEVRRNKFTPIFEVDQPALTYSFQGYATSGGYLYLLEGTSYGSSGSTAPVGNTYLTCVEWASGTVVARQLVSDGTDLAFREPEGMAIQVPDLSDPAGIRLAFGFASTTSPTDTAKLASVYYKDVLI</sequence>
<dbReference type="EMBL" id="JBHSAY010000015">
    <property type="protein sequence ID" value="MFC4134487.1"/>
    <property type="molecule type" value="Genomic_DNA"/>
</dbReference>
<accession>A0ABV8LVM7</accession>
<comment type="caution">
    <text evidence="3">The sequence shown here is derived from an EMBL/GenBank/DDBJ whole genome shotgun (WGS) entry which is preliminary data.</text>
</comment>